<dbReference type="OrthoDB" id="10032092at2759"/>
<evidence type="ECO:0000313" key="4">
    <source>
        <dbReference type="Proteomes" id="UP000663824"/>
    </source>
</evidence>
<comment type="caution">
    <text evidence="3">The sequence shown here is derived from an EMBL/GenBank/DDBJ whole genome shotgun (WGS) entry which is preliminary data.</text>
</comment>
<dbReference type="Proteomes" id="UP000663834">
    <property type="component" value="Unassembled WGS sequence"/>
</dbReference>
<dbReference type="Proteomes" id="UP000663855">
    <property type="component" value="Unassembled WGS sequence"/>
</dbReference>
<dbReference type="EMBL" id="CAJNRE010018730">
    <property type="protein sequence ID" value="CAF2177155.1"/>
    <property type="molecule type" value="Genomic_DNA"/>
</dbReference>
<sequence>MKKKREQSNSSTIINTNNSSEVLIKKFEIFVTDFLTDPCGLPNELKNCVLVDGKNTDFSVSKETQACNKK</sequence>
<proteinExistence type="predicted"/>
<dbReference type="Proteomes" id="UP000663824">
    <property type="component" value="Unassembled WGS sequence"/>
</dbReference>
<evidence type="ECO:0000313" key="2">
    <source>
        <dbReference type="EMBL" id="CAF1659383.1"/>
    </source>
</evidence>
<dbReference type="AlphaFoldDB" id="A0A816YZJ4"/>
<protein>
    <submittedName>
        <fullName evidence="3">Uncharacterized protein</fullName>
    </submittedName>
</protein>
<gene>
    <name evidence="1" type="ORF">CJN711_LOCUS35626</name>
    <name evidence="2" type="ORF">KQP761_LOCUS31697</name>
    <name evidence="3" type="ORF">MBJ925_LOCUS34147</name>
</gene>
<evidence type="ECO:0000313" key="3">
    <source>
        <dbReference type="EMBL" id="CAF2177155.1"/>
    </source>
</evidence>
<accession>A0A816YZJ4</accession>
<reference evidence="3" key="1">
    <citation type="submission" date="2021-02" db="EMBL/GenBank/DDBJ databases">
        <authorList>
            <person name="Nowell W R."/>
        </authorList>
    </citation>
    <scope>NUCLEOTIDE SEQUENCE</scope>
</reference>
<evidence type="ECO:0000313" key="1">
    <source>
        <dbReference type="EMBL" id="CAF1604033.1"/>
    </source>
</evidence>
<dbReference type="EMBL" id="CAJNOV010017215">
    <property type="protein sequence ID" value="CAF1604033.1"/>
    <property type="molecule type" value="Genomic_DNA"/>
</dbReference>
<dbReference type="EMBL" id="CAJNOW010017672">
    <property type="protein sequence ID" value="CAF1659383.1"/>
    <property type="molecule type" value="Genomic_DNA"/>
</dbReference>
<name>A0A816YZJ4_9BILA</name>
<organism evidence="3 4">
    <name type="scientific">Rotaria magnacalcarata</name>
    <dbReference type="NCBI Taxonomy" id="392030"/>
    <lineage>
        <taxon>Eukaryota</taxon>
        <taxon>Metazoa</taxon>
        <taxon>Spiralia</taxon>
        <taxon>Gnathifera</taxon>
        <taxon>Rotifera</taxon>
        <taxon>Eurotatoria</taxon>
        <taxon>Bdelloidea</taxon>
        <taxon>Philodinida</taxon>
        <taxon>Philodinidae</taxon>
        <taxon>Rotaria</taxon>
    </lineage>
</organism>